<comment type="caution">
    <text evidence="4">The sequence shown here is derived from an EMBL/GenBank/DDBJ whole genome shotgun (WGS) entry which is preliminary data.</text>
</comment>
<keyword evidence="3" id="KW-0496">Mitochondrion</keyword>
<dbReference type="Proteomes" id="UP001165085">
    <property type="component" value="Unassembled WGS sequence"/>
</dbReference>
<name>A0A9W7B1W8_9STRA</name>
<dbReference type="Pfam" id="PF08583">
    <property type="entry name" value="Cmc1"/>
    <property type="match status" value="1"/>
</dbReference>
<organism evidence="4 5">
    <name type="scientific">Triparma strigata</name>
    <dbReference type="NCBI Taxonomy" id="1606541"/>
    <lineage>
        <taxon>Eukaryota</taxon>
        <taxon>Sar</taxon>
        <taxon>Stramenopiles</taxon>
        <taxon>Ochrophyta</taxon>
        <taxon>Bolidophyceae</taxon>
        <taxon>Parmales</taxon>
        <taxon>Triparmaceae</taxon>
        <taxon>Triparma</taxon>
    </lineage>
</organism>
<evidence type="ECO:0000256" key="1">
    <source>
        <dbReference type="ARBA" id="ARBA00007347"/>
    </source>
</evidence>
<dbReference type="InterPro" id="IPR013892">
    <property type="entry name" value="Cyt_c_biogenesis_Cmc1-like"/>
</dbReference>
<sequence length="98" mass="11027">MSTAADRKDTGRDGRLKLSNQADYALRKELNNIAKANCVDLSVKLGDCARKEGILVVFKCREENKGLNACLSQYTNDEAFEEYKIKRASELKVINVKK</sequence>
<protein>
    <recommendedName>
        <fullName evidence="3">COX assembly mitochondrial protein</fullName>
    </recommendedName>
</protein>
<comment type="subcellular location">
    <subcellularLocation>
        <location evidence="3">Mitochondrion</location>
    </subcellularLocation>
</comment>
<evidence type="ECO:0000313" key="5">
    <source>
        <dbReference type="Proteomes" id="UP001165085"/>
    </source>
</evidence>
<dbReference type="OrthoDB" id="6224010at2759"/>
<dbReference type="AlphaFoldDB" id="A0A9W7B1W8"/>
<dbReference type="GO" id="GO:0005739">
    <property type="term" value="C:mitochondrion"/>
    <property type="evidence" value="ECO:0007669"/>
    <property type="project" value="UniProtKB-SubCell"/>
</dbReference>
<evidence type="ECO:0000256" key="2">
    <source>
        <dbReference type="ARBA" id="ARBA00023157"/>
    </source>
</evidence>
<keyword evidence="5" id="KW-1185">Reference proteome</keyword>
<reference evidence="5" key="1">
    <citation type="journal article" date="2023" name="Commun. Biol.">
        <title>Genome analysis of Parmales, the sister group of diatoms, reveals the evolutionary specialization of diatoms from phago-mixotrophs to photoautotrophs.</title>
        <authorList>
            <person name="Ban H."/>
            <person name="Sato S."/>
            <person name="Yoshikawa S."/>
            <person name="Yamada K."/>
            <person name="Nakamura Y."/>
            <person name="Ichinomiya M."/>
            <person name="Sato N."/>
            <person name="Blanc-Mathieu R."/>
            <person name="Endo H."/>
            <person name="Kuwata A."/>
            <person name="Ogata H."/>
        </authorList>
    </citation>
    <scope>NUCLEOTIDE SEQUENCE [LARGE SCALE GENOMIC DNA]</scope>
    <source>
        <strain evidence="5">NIES 3701</strain>
    </source>
</reference>
<evidence type="ECO:0000313" key="4">
    <source>
        <dbReference type="EMBL" id="GMH79043.1"/>
    </source>
</evidence>
<accession>A0A9W7B1W8</accession>
<proteinExistence type="inferred from homology"/>
<evidence type="ECO:0000256" key="3">
    <source>
        <dbReference type="RuleBase" id="RU364104"/>
    </source>
</evidence>
<comment type="similarity">
    <text evidence="1 3">Belongs to the CMC family.</text>
</comment>
<dbReference type="EMBL" id="BRXY01000230">
    <property type="protein sequence ID" value="GMH79043.1"/>
    <property type="molecule type" value="Genomic_DNA"/>
</dbReference>
<gene>
    <name evidence="4" type="ORF">TrST_g1180</name>
</gene>
<keyword evidence="2" id="KW-1015">Disulfide bond</keyword>